<evidence type="ECO:0008006" key="2">
    <source>
        <dbReference type="Google" id="ProtNLM"/>
    </source>
</evidence>
<evidence type="ECO:0000313" key="1">
    <source>
        <dbReference type="EMBL" id="SVD88099.1"/>
    </source>
</evidence>
<proteinExistence type="predicted"/>
<protein>
    <recommendedName>
        <fullName evidence="2">EF-hand domain-containing protein</fullName>
    </recommendedName>
</protein>
<feature type="non-terminal residue" evidence="1">
    <location>
        <position position="117"/>
    </location>
</feature>
<dbReference type="PROSITE" id="PS51257">
    <property type="entry name" value="PROKAR_LIPOPROTEIN"/>
    <property type="match status" value="1"/>
</dbReference>
<gene>
    <name evidence="1" type="ORF">METZ01_LOCUS440953</name>
</gene>
<dbReference type="InterPro" id="IPR018247">
    <property type="entry name" value="EF_Hand_1_Ca_BS"/>
</dbReference>
<dbReference type="EMBL" id="UINC01179424">
    <property type="protein sequence ID" value="SVD88099.1"/>
    <property type="molecule type" value="Genomic_DNA"/>
</dbReference>
<dbReference type="PROSITE" id="PS00018">
    <property type="entry name" value="EF_HAND_1"/>
    <property type="match status" value="1"/>
</dbReference>
<organism evidence="1">
    <name type="scientific">marine metagenome</name>
    <dbReference type="NCBI Taxonomy" id="408172"/>
    <lineage>
        <taxon>unclassified sequences</taxon>
        <taxon>metagenomes</taxon>
        <taxon>ecological metagenomes</taxon>
    </lineage>
</organism>
<sequence>MGEIKLNNSAECLGYLCLFVSCNDGELHEEEAKRSIQAMGKMIGALDMDVDGDGDVDVDDVLVSFKNVLSQMPETGEEAAQYFVGICTKYFSDWSDQNKQVIVNELAEVARADNVIQ</sequence>
<dbReference type="AlphaFoldDB" id="A0A382YYS4"/>
<reference evidence="1" key="1">
    <citation type="submission" date="2018-05" db="EMBL/GenBank/DDBJ databases">
        <authorList>
            <person name="Lanie J.A."/>
            <person name="Ng W.-L."/>
            <person name="Kazmierczak K.M."/>
            <person name="Andrzejewski T.M."/>
            <person name="Davidsen T.M."/>
            <person name="Wayne K.J."/>
            <person name="Tettelin H."/>
            <person name="Glass J.I."/>
            <person name="Rusch D."/>
            <person name="Podicherti R."/>
            <person name="Tsui H.-C.T."/>
            <person name="Winkler M.E."/>
        </authorList>
    </citation>
    <scope>NUCLEOTIDE SEQUENCE</scope>
</reference>
<accession>A0A382YYS4</accession>
<name>A0A382YYS4_9ZZZZ</name>